<feature type="domain" description="Carboxymuconolactone decarboxylase-like" evidence="1">
    <location>
        <begin position="42"/>
        <end position="116"/>
    </location>
</feature>
<dbReference type="EMBL" id="UINC01002989">
    <property type="protein sequence ID" value="SVA02285.1"/>
    <property type="molecule type" value="Genomic_DNA"/>
</dbReference>
<evidence type="ECO:0000313" key="2">
    <source>
        <dbReference type="EMBL" id="SVA02285.1"/>
    </source>
</evidence>
<dbReference type="AlphaFoldDB" id="A0A381SDY9"/>
<reference evidence="2" key="1">
    <citation type="submission" date="2018-05" db="EMBL/GenBank/DDBJ databases">
        <authorList>
            <person name="Lanie J.A."/>
            <person name="Ng W.-L."/>
            <person name="Kazmierczak K.M."/>
            <person name="Andrzejewski T.M."/>
            <person name="Davidsen T.M."/>
            <person name="Wayne K.J."/>
            <person name="Tettelin H."/>
            <person name="Glass J.I."/>
            <person name="Rusch D."/>
            <person name="Podicherti R."/>
            <person name="Tsui H.-C.T."/>
            <person name="Winkler M.E."/>
        </authorList>
    </citation>
    <scope>NUCLEOTIDE SEQUENCE</scope>
</reference>
<dbReference type="InterPro" id="IPR003779">
    <property type="entry name" value="CMD-like"/>
</dbReference>
<sequence length="128" mass="14414">MANLIFYEDASEEVRTVYDDIKRTRKIDQVSNFWMAIANHPPTLRRTWESLKEIMVDGALDIRFKEMIYLAISINNGCEYCRASHGASARKAGMTEEMFGELMAVVAMANETNKLAEGYGVPVDDALA</sequence>
<dbReference type="Gene3D" id="1.20.1290.10">
    <property type="entry name" value="AhpD-like"/>
    <property type="match status" value="1"/>
</dbReference>
<name>A0A381SDY9_9ZZZZ</name>
<dbReference type="InterPro" id="IPR004675">
    <property type="entry name" value="AhpD_core"/>
</dbReference>
<dbReference type="SUPFAM" id="SSF69118">
    <property type="entry name" value="AhpD-like"/>
    <property type="match status" value="1"/>
</dbReference>
<organism evidence="2">
    <name type="scientific">marine metagenome</name>
    <dbReference type="NCBI Taxonomy" id="408172"/>
    <lineage>
        <taxon>unclassified sequences</taxon>
        <taxon>metagenomes</taxon>
        <taxon>ecological metagenomes</taxon>
    </lineage>
</organism>
<proteinExistence type="predicted"/>
<protein>
    <recommendedName>
        <fullName evidence="1">Carboxymuconolactone decarboxylase-like domain-containing protein</fullName>
    </recommendedName>
</protein>
<accession>A0A381SDY9</accession>
<dbReference type="InterPro" id="IPR029032">
    <property type="entry name" value="AhpD-like"/>
</dbReference>
<evidence type="ECO:0000259" key="1">
    <source>
        <dbReference type="Pfam" id="PF02627"/>
    </source>
</evidence>
<dbReference type="NCBIfam" id="TIGR00778">
    <property type="entry name" value="ahpD_dom"/>
    <property type="match status" value="1"/>
</dbReference>
<dbReference type="PANTHER" id="PTHR35446:SF2">
    <property type="entry name" value="CARBOXYMUCONOLACTONE DECARBOXYLASE-LIKE DOMAIN-CONTAINING PROTEIN"/>
    <property type="match status" value="1"/>
</dbReference>
<gene>
    <name evidence="2" type="ORF">METZ01_LOCUS55139</name>
</gene>
<dbReference type="PANTHER" id="PTHR35446">
    <property type="entry name" value="SI:CH211-175M2.5"/>
    <property type="match status" value="1"/>
</dbReference>
<dbReference type="GO" id="GO:0051920">
    <property type="term" value="F:peroxiredoxin activity"/>
    <property type="evidence" value="ECO:0007669"/>
    <property type="project" value="InterPro"/>
</dbReference>
<dbReference type="Pfam" id="PF02627">
    <property type="entry name" value="CMD"/>
    <property type="match status" value="1"/>
</dbReference>